<dbReference type="CDD" id="cd19438">
    <property type="entry name" value="lipocalin_Blc-like"/>
    <property type="match status" value="1"/>
</dbReference>
<dbReference type="PANTHER" id="PTHR37437">
    <property type="entry name" value="LIPOCALIN-RELATED PROTEIN-RELATED"/>
    <property type="match status" value="1"/>
</dbReference>
<dbReference type="InParanoid" id="A0A7M7RHW0"/>
<dbReference type="PANTHER" id="PTHR37437:SF1">
    <property type="entry name" value="LIPOCALIN-RELATED PROTEIN"/>
    <property type="match status" value="1"/>
</dbReference>
<dbReference type="InterPro" id="IPR047202">
    <property type="entry name" value="Lipocalin_Blc-like_dom"/>
</dbReference>
<dbReference type="Gene3D" id="2.40.128.20">
    <property type="match status" value="1"/>
</dbReference>
<dbReference type="OrthoDB" id="565904at2759"/>
<organism evidence="3 4">
    <name type="scientific">Strongylocentrotus purpuratus</name>
    <name type="common">Purple sea urchin</name>
    <dbReference type="NCBI Taxonomy" id="7668"/>
    <lineage>
        <taxon>Eukaryota</taxon>
        <taxon>Metazoa</taxon>
        <taxon>Echinodermata</taxon>
        <taxon>Eleutherozoa</taxon>
        <taxon>Echinozoa</taxon>
        <taxon>Echinoidea</taxon>
        <taxon>Euechinoidea</taxon>
        <taxon>Echinacea</taxon>
        <taxon>Camarodonta</taxon>
        <taxon>Echinidea</taxon>
        <taxon>Strongylocentrotidae</taxon>
        <taxon>Strongylocentrotus</taxon>
    </lineage>
</organism>
<dbReference type="Pfam" id="PF08212">
    <property type="entry name" value="Lipocalin_2"/>
    <property type="match status" value="1"/>
</dbReference>
<dbReference type="InterPro" id="IPR000566">
    <property type="entry name" value="Lipocln_cytosolic_FA-bd_dom"/>
</dbReference>
<evidence type="ECO:0000256" key="1">
    <source>
        <dbReference type="SAM" id="SignalP"/>
    </source>
</evidence>
<reference evidence="4" key="1">
    <citation type="submission" date="2015-02" db="EMBL/GenBank/DDBJ databases">
        <title>Genome sequencing for Strongylocentrotus purpuratus.</title>
        <authorList>
            <person name="Murali S."/>
            <person name="Liu Y."/>
            <person name="Vee V."/>
            <person name="English A."/>
            <person name="Wang M."/>
            <person name="Skinner E."/>
            <person name="Han Y."/>
            <person name="Muzny D.M."/>
            <person name="Worley K.C."/>
            <person name="Gibbs R.A."/>
        </authorList>
    </citation>
    <scope>NUCLEOTIDE SEQUENCE</scope>
</reference>
<accession>A0A7M7RHW0</accession>
<dbReference type="InterPro" id="IPR012674">
    <property type="entry name" value="Calycin"/>
</dbReference>
<evidence type="ECO:0000259" key="2">
    <source>
        <dbReference type="Pfam" id="PF08212"/>
    </source>
</evidence>
<sequence length="206" mass="23241">MATKSVALCLLSVMVFVLNRVDSRGLKQANINTVPELNINFYAGRWYEMFSDLIVKETFERNSYCTTATYGKISETNVTVFNSGRKGSPTGPASEISGYAYVADPAQPGQLKLQLTGTPLGDYWVIELGPVEDNEYQYAVVTEPLMLQLFILARDPQVFRQKYRDQVLEFVQKAGFNKFWNKPKETVQVPGCIYPPPPSGKVFFRI</sequence>
<dbReference type="OMA" id="YCTTATY"/>
<dbReference type="AlphaFoldDB" id="A0A7M7RHW0"/>
<reference evidence="3" key="2">
    <citation type="submission" date="2021-01" db="UniProtKB">
        <authorList>
            <consortium name="EnsemblMetazoa"/>
        </authorList>
    </citation>
    <scope>IDENTIFICATION</scope>
</reference>
<evidence type="ECO:0000313" key="3">
    <source>
        <dbReference type="EnsemblMetazoa" id="XP_799938"/>
    </source>
</evidence>
<dbReference type="RefSeq" id="XP_799938.3">
    <property type="nucleotide sequence ID" value="XM_794845.5"/>
</dbReference>
<dbReference type="EnsemblMetazoa" id="XM_794845">
    <property type="protein sequence ID" value="XP_799938"/>
    <property type="gene ID" value="LOC577003"/>
</dbReference>
<feature type="signal peptide" evidence="1">
    <location>
        <begin position="1"/>
        <end position="23"/>
    </location>
</feature>
<dbReference type="Proteomes" id="UP000007110">
    <property type="component" value="Unassembled WGS sequence"/>
</dbReference>
<proteinExistence type="predicted"/>
<dbReference type="GeneID" id="577003"/>
<dbReference type="KEGG" id="spu:577003"/>
<feature type="domain" description="Lipocalin/cytosolic fatty-acid binding" evidence="2">
    <location>
        <begin position="38"/>
        <end position="176"/>
    </location>
</feature>
<keyword evidence="1" id="KW-0732">Signal</keyword>
<dbReference type="FunFam" id="2.40.128.20:FF:000027">
    <property type="entry name" value="Predicted protein"/>
    <property type="match status" value="1"/>
</dbReference>
<dbReference type="SUPFAM" id="SSF50814">
    <property type="entry name" value="Lipocalins"/>
    <property type="match status" value="1"/>
</dbReference>
<feature type="chain" id="PRO_5029757292" description="Lipocalin/cytosolic fatty-acid binding domain-containing protein" evidence="1">
    <location>
        <begin position="24"/>
        <end position="206"/>
    </location>
</feature>
<name>A0A7M7RHW0_STRPU</name>
<protein>
    <recommendedName>
        <fullName evidence="2">Lipocalin/cytosolic fatty-acid binding domain-containing protein</fullName>
    </recommendedName>
</protein>
<evidence type="ECO:0000313" key="4">
    <source>
        <dbReference type="Proteomes" id="UP000007110"/>
    </source>
</evidence>
<keyword evidence="4" id="KW-1185">Reference proteome</keyword>